<dbReference type="PANTHER" id="PTHR33231:SF1">
    <property type="entry name" value="30S RIBOSOMAL PROTEIN"/>
    <property type="match status" value="1"/>
</dbReference>
<organism evidence="5 6">
    <name type="scientific">Paenibacillus rhizosphaerae</name>
    <dbReference type="NCBI Taxonomy" id="297318"/>
    <lineage>
        <taxon>Bacteria</taxon>
        <taxon>Bacillati</taxon>
        <taxon>Bacillota</taxon>
        <taxon>Bacilli</taxon>
        <taxon>Bacillales</taxon>
        <taxon>Paenibacillaceae</taxon>
        <taxon>Paenibacillus</taxon>
    </lineage>
</organism>
<gene>
    <name evidence="2" type="primary">hpf</name>
    <name evidence="5" type="ORF">BK138_09685</name>
</gene>
<keyword evidence="2" id="KW-0963">Cytoplasm</keyword>
<dbReference type="STRING" id="297318.BK138_09685"/>
<evidence type="ECO:0000256" key="1">
    <source>
        <dbReference type="ARBA" id="ARBA00022845"/>
    </source>
</evidence>
<comment type="similarity">
    <text evidence="2">Belongs to the HPF/YfiA ribosome-associated protein family. Long HPF subfamily.</text>
</comment>
<dbReference type="Pfam" id="PF16321">
    <property type="entry name" value="Ribosom_S30AE_C"/>
    <property type="match status" value="1"/>
</dbReference>
<dbReference type="HAMAP" id="MF_00839">
    <property type="entry name" value="HPF"/>
    <property type="match status" value="1"/>
</dbReference>
<protein>
    <recommendedName>
        <fullName evidence="2">Ribosome hibernation promoting factor</fullName>
        <shortName evidence="2">HPF</shortName>
    </recommendedName>
</protein>
<dbReference type="GO" id="GO:0022627">
    <property type="term" value="C:cytosolic small ribosomal subunit"/>
    <property type="evidence" value="ECO:0007669"/>
    <property type="project" value="TreeGrafter"/>
</dbReference>
<proteinExistence type="inferred from homology"/>
<accession>A0A1R1F3Z7</accession>
<evidence type="ECO:0000259" key="4">
    <source>
        <dbReference type="Pfam" id="PF16321"/>
    </source>
</evidence>
<dbReference type="RefSeq" id="WP_076168804.1">
    <property type="nucleotide sequence ID" value="NZ_MRTP01000001.1"/>
</dbReference>
<evidence type="ECO:0000313" key="6">
    <source>
        <dbReference type="Proteomes" id="UP000187172"/>
    </source>
</evidence>
<dbReference type="InterPro" id="IPR034694">
    <property type="entry name" value="HPF_long/plastid"/>
</dbReference>
<dbReference type="Gene3D" id="3.30.505.50">
    <property type="entry name" value="Sigma 54 modulation/S30EA ribosomal protein, C-terminal domain"/>
    <property type="match status" value="1"/>
</dbReference>
<evidence type="ECO:0000313" key="5">
    <source>
        <dbReference type="EMBL" id="OMF58752.1"/>
    </source>
</evidence>
<comment type="function">
    <text evidence="2">Required for dimerization of active 70S ribosomes into 100S ribosomes in stationary phase; 100S ribosomes are translationally inactive and sometimes present during exponential growth.</text>
</comment>
<sequence>MATHIHGKHFEVTPALQAYAEQKIGSAQSWFDETVTIHVTLLLQARKQEHVVEATIPYHGMVFRVEVKDADMYAAIDQAADKLDRKLRKYKERARRKLRSHGRAVGPGIQDGGQPEPEAPEEAFVIAKEKRLVMKPVDLQEAVLQMNLLDHSFHLFLNRDTNREEVVYRRADGTYGHLFAD</sequence>
<dbReference type="Gene3D" id="3.30.160.100">
    <property type="entry name" value="Ribosome hibernation promotion factor-like"/>
    <property type="match status" value="1"/>
</dbReference>
<dbReference type="AlphaFoldDB" id="A0A1R1F3Z7"/>
<keyword evidence="6" id="KW-1185">Reference proteome</keyword>
<evidence type="ECO:0000256" key="2">
    <source>
        <dbReference type="HAMAP-Rule" id="MF_00839"/>
    </source>
</evidence>
<dbReference type="InterPro" id="IPR032528">
    <property type="entry name" value="Ribosom_S30AE_C"/>
</dbReference>
<comment type="subcellular location">
    <subcellularLocation>
        <location evidence="2">Cytoplasm</location>
    </subcellularLocation>
</comment>
<dbReference type="CDD" id="cd00552">
    <property type="entry name" value="RaiA"/>
    <property type="match status" value="1"/>
</dbReference>
<dbReference type="Pfam" id="PF02482">
    <property type="entry name" value="Ribosomal_S30AE"/>
    <property type="match status" value="1"/>
</dbReference>
<dbReference type="NCBIfam" id="TIGR00741">
    <property type="entry name" value="yfiA"/>
    <property type="match status" value="1"/>
</dbReference>
<dbReference type="InterPro" id="IPR036567">
    <property type="entry name" value="RHF-like"/>
</dbReference>
<dbReference type="GO" id="GO:0043024">
    <property type="term" value="F:ribosomal small subunit binding"/>
    <property type="evidence" value="ECO:0007669"/>
    <property type="project" value="TreeGrafter"/>
</dbReference>
<dbReference type="PANTHER" id="PTHR33231">
    <property type="entry name" value="30S RIBOSOMAL PROTEIN"/>
    <property type="match status" value="1"/>
</dbReference>
<dbReference type="InterPro" id="IPR038416">
    <property type="entry name" value="Ribosom_S30AE_C_sf"/>
</dbReference>
<keyword evidence="1 2" id="KW-0810">Translation regulation</keyword>
<dbReference type="SUPFAM" id="SSF69754">
    <property type="entry name" value="Ribosome binding protein Y (YfiA homologue)"/>
    <property type="match status" value="1"/>
</dbReference>
<reference evidence="5 6" key="1">
    <citation type="submission" date="2016-11" db="EMBL/GenBank/DDBJ databases">
        <title>Paenibacillus species isolates.</title>
        <authorList>
            <person name="Beno S.M."/>
        </authorList>
    </citation>
    <scope>NUCLEOTIDE SEQUENCE [LARGE SCALE GENOMIC DNA]</scope>
    <source>
        <strain evidence="5 6">FSL R5-0378</strain>
    </source>
</reference>
<dbReference type="Proteomes" id="UP000187172">
    <property type="component" value="Unassembled WGS sequence"/>
</dbReference>
<name>A0A1R1F3Z7_9BACL</name>
<evidence type="ECO:0000256" key="3">
    <source>
        <dbReference type="SAM" id="MobiDB-lite"/>
    </source>
</evidence>
<dbReference type="InterPro" id="IPR003489">
    <property type="entry name" value="RHF/RaiA"/>
</dbReference>
<dbReference type="InterPro" id="IPR050574">
    <property type="entry name" value="HPF/YfiA_ribosome-assoc"/>
</dbReference>
<comment type="caution">
    <text evidence="5">The sequence shown here is derived from an EMBL/GenBank/DDBJ whole genome shotgun (WGS) entry which is preliminary data.</text>
</comment>
<comment type="subunit">
    <text evidence="2">Interacts with 100S ribosomes.</text>
</comment>
<feature type="domain" description="Sigma 54 modulation/S30EA ribosomal protein C-terminal" evidence="4">
    <location>
        <begin position="122"/>
        <end position="176"/>
    </location>
</feature>
<feature type="region of interest" description="Disordered" evidence="3">
    <location>
        <begin position="98"/>
        <end position="119"/>
    </location>
</feature>
<dbReference type="GO" id="GO:0045900">
    <property type="term" value="P:negative regulation of translational elongation"/>
    <property type="evidence" value="ECO:0007669"/>
    <property type="project" value="TreeGrafter"/>
</dbReference>
<dbReference type="EMBL" id="MRTP01000001">
    <property type="protein sequence ID" value="OMF58752.1"/>
    <property type="molecule type" value="Genomic_DNA"/>
</dbReference>